<accession>A0ABN1JTE6</accession>
<dbReference type="PANTHER" id="PTHR35936:SF19">
    <property type="entry name" value="AMINO-ACID-BINDING PROTEIN YXEM-RELATED"/>
    <property type="match status" value="1"/>
</dbReference>
<proteinExistence type="predicted"/>
<evidence type="ECO:0000259" key="3">
    <source>
        <dbReference type="SMART" id="SM00079"/>
    </source>
</evidence>
<gene>
    <name evidence="4" type="ORF">GCM10008906_33840</name>
</gene>
<dbReference type="PANTHER" id="PTHR35936">
    <property type="entry name" value="MEMBRANE-BOUND LYTIC MUREIN TRANSGLYCOSYLASE F"/>
    <property type="match status" value="1"/>
</dbReference>
<reference evidence="4 5" key="1">
    <citation type="journal article" date="2019" name="Int. J. Syst. Evol. Microbiol.">
        <title>The Global Catalogue of Microorganisms (GCM) 10K type strain sequencing project: providing services to taxonomists for standard genome sequencing and annotation.</title>
        <authorList>
            <consortium name="The Broad Institute Genomics Platform"/>
            <consortium name="The Broad Institute Genome Sequencing Center for Infectious Disease"/>
            <person name="Wu L."/>
            <person name="Ma J."/>
        </authorList>
    </citation>
    <scope>NUCLEOTIDE SEQUENCE [LARGE SCALE GENOMIC DNA]</scope>
    <source>
        <strain evidence="4 5">JCM 1407</strain>
    </source>
</reference>
<dbReference type="Proteomes" id="UP001501510">
    <property type="component" value="Unassembled WGS sequence"/>
</dbReference>
<dbReference type="SUPFAM" id="SSF53850">
    <property type="entry name" value="Periplasmic binding protein-like II"/>
    <property type="match status" value="1"/>
</dbReference>
<evidence type="ECO:0000313" key="5">
    <source>
        <dbReference type="Proteomes" id="UP001501510"/>
    </source>
</evidence>
<protein>
    <submittedName>
        <fullName evidence="4">ABC transporter substrate-binding protein</fullName>
    </submittedName>
</protein>
<feature type="domain" description="Ionotropic glutamate receptor C-terminal" evidence="3">
    <location>
        <begin position="40"/>
        <end position="259"/>
    </location>
</feature>
<dbReference type="CDD" id="cd13530">
    <property type="entry name" value="PBP2_peptides_like"/>
    <property type="match status" value="1"/>
</dbReference>
<dbReference type="Pfam" id="PF00497">
    <property type="entry name" value="SBP_bac_3"/>
    <property type="match status" value="1"/>
</dbReference>
<organism evidence="4 5">
    <name type="scientific">Clostridium oceanicum</name>
    <dbReference type="NCBI Taxonomy" id="1543"/>
    <lineage>
        <taxon>Bacteria</taxon>
        <taxon>Bacillati</taxon>
        <taxon>Bacillota</taxon>
        <taxon>Clostridia</taxon>
        <taxon>Eubacteriales</taxon>
        <taxon>Clostridiaceae</taxon>
        <taxon>Clostridium</taxon>
    </lineage>
</organism>
<dbReference type="RefSeq" id="WP_343763567.1">
    <property type="nucleotide sequence ID" value="NZ_BAAACG010000019.1"/>
</dbReference>
<keyword evidence="5" id="KW-1185">Reference proteome</keyword>
<keyword evidence="1" id="KW-0732">Signal</keyword>
<dbReference type="SMART" id="SM00062">
    <property type="entry name" value="PBPb"/>
    <property type="match status" value="1"/>
</dbReference>
<dbReference type="Gene3D" id="3.40.190.10">
    <property type="entry name" value="Periplasmic binding protein-like II"/>
    <property type="match status" value="2"/>
</dbReference>
<sequence>MKKITSLVLVAILSLVVFVGCGAKKDSAAKGLEKVKEAGVLKIGLSDDYPPMEFRDDKNKLVGFDVDISKALAEKLGVKAEFVPTSFNGIVVALNSGKFDSVISAVSITDERKKQMEFVGPYIEGGQIVIVKKENDTIKSSKDLKGKIVACQMGSTGEEAAKKIEGTKELKKYDKVTEALQDLAIGRSDALVVDGQVGRYYMKKNASKYKVLKDKLTVEPQGIGVKKGNEELKEGLDKAFKELKDEGKLSEISKKWFGTDIYKK</sequence>
<dbReference type="SMART" id="SM00079">
    <property type="entry name" value="PBPe"/>
    <property type="match status" value="1"/>
</dbReference>
<dbReference type="EMBL" id="BAAACG010000019">
    <property type="protein sequence ID" value="GAA0746344.1"/>
    <property type="molecule type" value="Genomic_DNA"/>
</dbReference>
<feature type="domain" description="Solute-binding protein family 3/N-terminal" evidence="2">
    <location>
        <begin position="40"/>
        <end position="260"/>
    </location>
</feature>
<name>A0ABN1JTE6_9CLOT</name>
<comment type="caution">
    <text evidence="4">The sequence shown here is derived from an EMBL/GenBank/DDBJ whole genome shotgun (WGS) entry which is preliminary data.</text>
</comment>
<dbReference type="InterPro" id="IPR001320">
    <property type="entry name" value="Iontro_rcpt_C"/>
</dbReference>
<evidence type="ECO:0000313" key="4">
    <source>
        <dbReference type="EMBL" id="GAA0746344.1"/>
    </source>
</evidence>
<dbReference type="InterPro" id="IPR001638">
    <property type="entry name" value="Solute-binding_3/MltF_N"/>
</dbReference>
<dbReference type="PROSITE" id="PS51257">
    <property type="entry name" value="PROKAR_LIPOPROTEIN"/>
    <property type="match status" value="1"/>
</dbReference>
<evidence type="ECO:0000256" key="1">
    <source>
        <dbReference type="ARBA" id="ARBA00022729"/>
    </source>
</evidence>
<evidence type="ECO:0000259" key="2">
    <source>
        <dbReference type="SMART" id="SM00062"/>
    </source>
</evidence>